<keyword evidence="11" id="KW-1185">Reference proteome</keyword>
<dbReference type="EMBL" id="ADCY02000004">
    <property type="protein sequence ID" value="EFG31823.1"/>
    <property type="molecule type" value="Genomic_DNA"/>
</dbReference>
<dbReference type="SUPFAM" id="SSF103473">
    <property type="entry name" value="MFS general substrate transporter"/>
    <property type="match status" value="1"/>
</dbReference>
<dbReference type="Proteomes" id="UP000017813">
    <property type="component" value="Unassembled WGS sequence"/>
</dbReference>
<evidence type="ECO:0000313" key="10">
    <source>
        <dbReference type="EMBL" id="EFG31823.1"/>
    </source>
</evidence>
<evidence type="ECO:0000256" key="3">
    <source>
        <dbReference type="ARBA" id="ARBA00022448"/>
    </source>
</evidence>
<dbReference type="PROSITE" id="PS50850">
    <property type="entry name" value="MFS"/>
    <property type="match status" value="1"/>
</dbReference>
<dbReference type="PANTHER" id="PTHR23502">
    <property type="entry name" value="MAJOR FACILITATOR SUPERFAMILY"/>
    <property type="match status" value="1"/>
</dbReference>
<comment type="caution">
    <text evidence="10">The sequence shown here is derived from an EMBL/GenBank/DDBJ whole genome shotgun (WGS) entry which is preliminary data.</text>
</comment>
<feature type="transmembrane region" description="Helical" evidence="8">
    <location>
        <begin position="309"/>
        <end position="335"/>
    </location>
</feature>
<feature type="transmembrane region" description="Helical" evidence="8">
    <location>
        <begin position="101"/>
        <end position="123"/>
    </location>
</feature>
<reference evidence="10 11" key="1">
    <citation type="submission" date="2010-03" db="EMBL/GenBank/DDBJ databases">
        <authorList>
            <consortium name="The Broad Institute Genome Sequencing Platform"/>
            <person name="Ward D."/>
            <person name="Earl A."/>
            <person name="Feldgarden M."/>
            <person name="Gevers D."/>
            <person name="Young S."/>
            <person name="Zeng Q."/>
            <person name="Koehrsen M."/>
            <person name="Alvarado L."/>
            <person name="Berlin A.M."/>
            <person name="Borenstein D."/>
            <person name="Chapman S.B."/>
            <person name="Chen Z."/>
            <person name="Engels R."/>
            <person name="Freedman E."/>
            <person name="Gellesch M."/>
            <person name="Goldberg J."/>
            <person name="Griggs A."/>
            <person name="Gujja S."/>
            <person name="Heilman E.R."/>
            <person name="Heiman D.I."/>
            <person name="Hepburn T.A."/>
            <person name="Howarth C."/>
            <person name="Jen D."/>
            <person name="Larson L."/>
            <person name="Mehta T."/>
            <person name="Park D."/>
            <person name="Pearson M."/>
            <person name="Richards J."/>
            <person name="Roberts A."/>
            <person name="Saif S."/>
            <person name="Shea T.D."/>
            <person name="Shenoy N."/>
            <person name="Sisk P."/>
            <person name="Stolte C."/>
            <person name="Sykes S.N."/>
            <person name="Walk T."/>
            <person name="White J."/>
            <person name="Yandava C."/>
            <person name="Izard J."/>
            <person name="Baranova O.V."/>
            <person name="Blanton J.M."/>
            <person name="Tanner A.C."/>
            <person name="Dewhirst F."/>
            <person name="Haas B."/>
            <person name="Nusbaum C."/>
            <person name="Birren B."/>
        </authorList>
    </citation>
    <scope>NUCLEOTIDE SEQUENCE [LARGE SCALE GENOMIC DNA]</scope>
    <source>
        <strain evidence="10 11">ATCC 29453</strain>
    </source>
</reference>
<dbReference type="HOGENOM" id="CLU_001265_47_0_4"/>
<dbReference type="InterPro" id="IPR004812">
    <property type="entry name" value="Efflux_drug-R_Bcr/CmlA"/>
</dbReference>
<feature type="transmembrane region" description="Helical" evidence="8">
    <location>
        <begin position="76"/>
        <end position="95"/>
    </location>
</feature>
<reference evidence="10 11" key="2">
    <citation type="submission" date="2011-10" db="EMBL/GenBank/DDBJ databases">
        <title>The Genome Sequence of Simonsiella muelleri ATCC 29453.</title>
        <authorList>
            <consortium name="The Broad Institute Genome Sequencing Platform"/>
            <consortium name="The Broad Institute Genome Sequencing Center for Infectious Disease"/>
            <person name="Earl A."/>
            <person name="Ward D."/>
            <person name="Feldgarden M."/>
            <person name="Gevers D."/>
            <person name="Izard J."/>
            <person name="Baranova O.V."/>
            <person name="Blanton J.M."/>
            <person name="Tanner A.C."/>
            <person name="Dewhirst F."/>
            <person name="Young S.K."/>
            <person name="Zeng Q."/>
            <person name="Gargeya S."/>
            <person name="Fitzgerald M."/>
            <person name="Haas B."/>
            <person name="Abouelleil A."/>
            <person name="Alvarado L."/>
            <person name="Arachchi H.M."/>
            <person name="Berlin A."/>
            <person name="Brown A."/>
            <person name="Chapman S.B."/>
            <person name="Chen Z."/>
            <person name="Dunbar C."/>
            <person name="Freedman E."/>
            <person name="Gearin G."/>
            <person name="Goldberg J."/>
            <person name="Griggs A."/>
            <person name="Gujja S."/>
            <person name="Heiman D."/>
            <person name="Howarth C."/>
            <person name="Larson L."/>
            <person name="Lui A."/>
            <person name="MacDonald P.J.P."/>
            <person name="Montmayeur A."/>
            <person name="Murphy C."/>
            <person name="Neiman D."/>
            <person name="Pearson M."/>
            <person name="Priest M."/>
            <person name="Roberts A."/>
            <person name="Saif S."/>
            <person name="Shea T."/>
            <person name="Shenoy N."/>
            <person name="Sisk P."/>
            <person name="Stolte C."/>
            <person name="Sykes S."/>
            <person name="Wortman J."/>
            <person name="Nusbaum C."/>
            <person name="Birren B."/>
        </authorList>
    </citation>
    <scope>NUCLEOTIDE SEQUENCE [LARGE SCALE GENOMIC DNA]</scope>
    <source>
        <strain evidence="10 11">ATCC 29453</strain>
    </source>
</reference>
<feature type="transmembrane region" description="Helical" evidence="8">
    <location>
        <begin position="282"/>
        <end position="303"/>
    </location>
</feature>
<dbReference type="Gene3D" id="1.20.1720.10">
    <property type="entry name" value="Multidrug resistance protein D"/>
    <property type="match status" value="1"/>
</dbReference>
<dbReference type="RefSeq" id="WP_002641142.1">
    <property type="nucleotide sequence ID" value="NZ_CP019448.1"/>
</dbReference>
<feature type="transmembrane region" description="Helical" evidence="8">
    <location>
        <begin position="215"/>
        <end position="233"/>
    </location>
</feature>
<dbReference type="CDD" id="cd17320">
    <property type="entry name" value="MFS_MdfA_MDR_like"/>
    <property type="match status" value="1"/>
</dbReference>
<keyword evidence="4" id="KW-1003">Cell membrane</keyword>
<accession>V9HMB9</accession>
<dbReference type="eggNOG" id="COG2814">
    <property type="taxonomic scope" value="Bacteria"/>
</dbReference>
<evidence type="ECO:0000256" key="1">
    <source>
        <dbReference type="ARBA" id="ARBA00004651"/>
    </source>
</evidence>
<feature type="transmembrane region" description="Helical" evidence="8">
    <location>
        <begin position="50"/>
        <end position="69"/>
    </location>
</feature>
<comment type="subcellular location">
    <subcellularLocation>
        <location evidence="8">Cell inner membrane</location>
        <topology evidence="8">Multi-pass membrane protein</topology>
    </subcellularLocation>
    <subcellularLocation>
        <location evidence="1">Cell membrane</location>
        <topology evidence="1">Multi-pass membrane protein</topology>
    </subcellularLocation>
</comment>
<feature type="transmembrane region" description="Helical" evidence="8">
    <location>
        <begin position="374"/>
        <end position="393"/>
    </location>
</feature>
<protein>
    <recommendedName>
        <fullName evidence="8">Bcr/CflA family efflux transporter</fullName>
    </recommendedName>
</protein>
<keyword evidence="6 8" id="KW-1133">Transmembrane helix</keyword>
<dbReference type="GO" id="GO:1990961">
    <property type="term" value="P:xenobiotic detoxification by transmembrane export across the plasma membrane"/>
    <property type="evidence" value="ECO:0007669"/>
    <property type="project" value="InterPro"/>
</dbReference>
<evidence type="ECO:0000256" key="8">
    <source>
        <dbReference type="RuleBase" id="RU365088"/>
    </source>
</evidence>
<evidence type="ECO:0000259" key="9">
    <source>
        <dbReference type="PROSITE" id="PS50850"/>
    </source>
</evidence>
<keyword evidence="5 8" id="KW-0812">Transmembrane</keyword>
<dbReference type="InterPro" id="IPR011701">
    <property type="entry name" value="MFS"/>
</dbReference>
<dbReference type="GO" id="GO:0005886">
    <property type="term" value="C:plasma membrane"/>
    <property type="evidence" value="ECO:0007669"/>
    <property type="project" value="UniProtKB-SubCell"/>
</dbReference>
<evidence type="ECO:0000256" key="4">
    <source>
        <dbReference type="ARBA" id="ARBA00022475"/>
    </source>
</evidence>
<evidence type="ECO:0000256" key="2">
    <source>
        <dbReference type="ARBA" id="ARBA00006236"/>
    </source>
</evidence>
<dbReference type="NCBIfam" id="TIGR00710">
    <property type="entry name" value="efflux_Bcr_CflA"/>
    <property type="match status" value="1"/>
</dbReference>
<dbReference type="InterPro" id="IPR036259">
    <property type="entry name" value="MFS_trans_sf"/>
</dbReference>
<evidence type="ECO:0000313" key="11">
    <source>
        <dbReference type="Proteomes" id="UP000017813"/>
    </source>
</evidence>
<feature type="transmembrane region" description="Helical" evidence="8">
    <location>
        <begin position="135"/>
        <end position="157"/>
    </location>
</feature>
<evidence type="ECO:0000256" key="6">
    <source>
        <dbReference type="ARBA" id="ARBA00022989"/>
    </source>
</evidence>
<feature type="transmembrane region" description="Helical" evidence="8">
    <location>
        <begin position="253"/>
        <end position="270"/>
    </location>
</feature>
<feature type="domain" description="Major facilitator superfamily (MFS) profile" evidence="9">
    <location>
        <begin position="11"/>
        <end position="398"/>
    </location>
</feature>
<name>V9HMB9_9NEIS</name>
<dbReference type="GO" id="GO:0042910">
    <property type="term" value="F:xenobiotic transmembrane transporter activity"/>
    <property type="evidence" value="ECO:0007669"/>
    <property type="project" value="InterPro"/>
</dbReference>
<keyword evidence="7 8" id="KW-0472">Membrane</keyword>
<evidence type="ECO:0000256" key="7">
    <source>
        <dbReference type="ARBA" id="ARBA00023136"/>
    </source>
</evidence>
<keyword evidence="8" id="KW-0997">Cell inner membrane</keyword>
<dbReference type="PANTHER" id="PTHR23502:SF132">
    <property type="entry name" value="POLYAMINE TRANSPORTER 2-RELATED"/>
    <property type="match status" value="1"/>
</dbReference>
<dbReference type="AlphaFoldDB" id="V9HMB9"/>
<gene>
    <name evidence="10" type="ORF">HMPREF9021_00222</name>
</gene>
<evidence type="ECO:0000256" key="5">
    <source>
        <dbReference type="ARBA" id="ARBA00022692"/>
    </source>
</evidence>
<feature type="transmembrane region" description="Helical" evidence="8">
    <location>
        <begin position="12"/>
        <end position="30"/>
    </location>
</feature>
<keyword evidence="3 8" id="KW-0813">Transport</keyword>
<organism evidence="10 11">
    <name type="scientific">Simonsiella muelleri ATCC 29453</name>
    <dbReference type="NCBI Taxonomy" id="641147"/>
    <lineage>
        <taxon>Bacteria</taxon>
        <taxon>Pseudomonadati</taxon>
        <taxon>Pseudomonadota</taxon>
        <taxon>Betaproteobacteria</taxon>
        <taxon>Neisseriales</taxon>
        <taxon>Neisseriaceae</taxon>
        <taxon>Simonsiella</taxon>
    </lineage>
</organism>
<dbReference type="InterPro" id="IPR020846">
    <property type="entry name" value="MFS_dom"/>
</dbReference>
<feature type="transmembrane region" description="Helical" evidence="8">
    <location>
        <begin position="347"/>
        <end position="368"/>
    </location>
</feature>
<dbReference type="STRING" id="641147.HMPREF9021_00222"/>
<sequence>MNQKTLSDKQMAILLAIMVAIMPFSVDAYLPAIKNIAVDLHTDIHLIERSLSTFILGVSAGQLLGGSLSDIKGRKNIALTGLLIYIVASIILIFVNSANQLMVLRLLQALGGGMTAVTVGAIIRDNYDGKYAAQMFALIGIIMMGAPLAAPMLGAVLQNLGGWRSIFAFLCFYGASVFALLWRFLPKRKQAEPFTRHIFHNILMRYRRVLGQKQALGFLFFQATSFSSMMVFLTESPFVYMELYGLTPQQYAWAFGCNIITMATFNRITAWRLKRDSSTQDILLWGIVIQLLTNLILGASVLIMGLPPFAVVVLCVMLSVGTQGLVVANTQALFMQHFREDSGSANALLSANQSLTGAMVGFLATVLHNGTAQILAWLMPTCTIVGVILLWHFSRSQWKR</sequence>
<comment type="similarity">
    <text evidence="2 8">Belongs to the major facilitator superfamily. Bcr/CmlA family.</text>
</comment>
<proteinExistence type="inferred from homology"/>
<feature type="transmembrane region" description="Helical" evidence="8">
    <location>
        <begin position="163"/>
        <end position="185"/>
    </location>
</feature>
<dbReference type="Pfam" id="PF07690">
    <property type="entry name" value="MFS_1"/>
    <property type="match status" value="1"/>
</dbReference>